<keyword evidence="1" id="KW-1133">Transmembrane helix</keyword>
<evidence type="ECO:0000256" key="1">
    <source>
        <dbReference type="SAM" id="Phobius"/>
    </source>
</evidence>
<evidence type="ECO:0000313" key="3">
    <source>
        <dbReference type="Proteomes" id="UP000641646"/>
    </source>
</evidence>
<gene>
    <name evidence="2" type="ORF">H6G03_11560</name>
</gene>
<protein>
    <submittedName>
        <fullName evidence="2">Uncharacterized protein</fullName>
    </submittedName>
</protein>
<accession>A0A926VDJ4</accession>
<proteinExistence type="predicted"/>
<reference evidence="2" key="2">
    <citation type="submission" date="2020-08" db="EMBL/GenBank/DDBJ databases">
        <authorList>
            <person name="Chen M."/>
            <person name="Teng W."/>
            <person name="Zhao L."/>
            <person name="Hu C."/>
            <person name="Zhou Y."/>
            <person name="Han B."/>
            <person name="Song L."/>
            <person name="Shu W."/>
        </authorList>
    </citation>
    <scope>NUCLEOTIDE SEQUENCE</scope>
    <source>
        <strain evidence="2">FACHB-1375</strain>
    </source>
</reference>
<sequence>MPRLIGKRTNPNPVIALLFSIAIGTGISLEYLGYVNLVPGFGRDVQYTSQQGN</sequence>
<keyword evidence="3" id="KW-1185">Reference proteome</keyword>
<dbReference type="EMBL" id="JACJPW010000025">
    <property type="protein sequence ID" value="MBD2181735.1"/>
    <property type="molecule type" value="Genomic_DNA"/>
</dbReference>
<organism evidence="2 3">
    <name type="scientific">Aerosakkonema funiforme FACHB-1375</name>
    <dbReference type="NCBI Taxonomy" id="2949571"/>
    <lineage>
        <taxon>Bacteria</taxon>
        <taxon>Bacillati</taxon>
        <taxon>Cyanobacteriota</taxon>
        <taxon>Cyanophyceae</taxon>
        <taxon>Oscillatoriophycideae</taxon>
        <taxon>Aerosakkonematales</taxon>
        <taxon>Aerosakkonemataceae</taxon>
        <taxon>Aerosakkonema</taxon>
    </lineage>
</organism>
<dbReference type="AlphaFoldDB" id="A0A926VDJ4"/>
<keyword evidence="1" id="KW-0472">Membrane</keyword>
<evidence type="ECO:0000313" key="2">
    <source>
        <dbReference type="EMBL" id="MBD2181735.1"/>
    </source>
</evidence>
<name>A0A926VDJ4_9CYAN</name>
<dbReference type="RefSeq" id="WP_190464546.1">
    <property type="nucleotide sequence ID" value="NZ_JACJPW010000025.1"/>
</dbReference>
<reference evidence="2" key="1">
    <citation type="journal article" date="2015" name="ISME J.">
        <title>Draft Genome Sequence of Streptomyces incarnatus NRRL8089, which Produces the Nucleoside Antibiotic Sinefungin.</title>
        <authorList>
            <person name="Oshima K."/>
            <person name="Hattori M."/>
            <person name="Shimizu H."/>
            <person name="Fukuda K."/>
            <person name="Nemoto M."/>
            <person name="Inagaki K."/>
            <person name="Tamura T."/>
        </authorList>
    </citation>
    <scope>NUCLEOTIDE SEQUENCE</scope>
    <source>
        <strain evidence="2">FACHB-1375</strain>
    </source>
</reference>
<dbReference type="Proteomes" id="UP000641646">
    <property type="component" value="Unassembled WGS sequence"/>
</dbReference>
<keyword evidence="1" id="KW-0812">Transmembrane</keyword>
<feature type="transmembrane region" description="Helical" evidence="1">
    <location>
        <begin position="12"/>
        <end position="34"/>
    </location>
</feature>
<comment type="caution">
    <text evidence="2">The sequence shown here is derived from an EMBL/GenBank/DDBJ whole genome shotgun (WGS) entry which is preliminary data.</text>
</comment>